<organism evidence="5 6">
    <name type="scientific">Cupriavidus necator (strain ATCC 43291 / DSM 13513 / CCUG 52238 / LMG 8453 / N-1)</name>
    <name type="common">Ralstonia eutropha</name>
    <dbReference type="NCBI Taxonomy" id="1042878"/>
    <lineage>
        <taxon>Bacteria</taxon>
        <taxon>Pseudomonadati</taxon>
        <taxon>Pseudomonadota</taxon>
        <taxon>Betaproteobacteria</taxon>
        <taxon>Burkholderiales</taxon>
        <taxon>Burkholderiaceae</taxon>
        <taxon>Cupriavidus</taxon>
    </lineage>
</organism>
<evidence type="ECO:0000259" key="4">
    <source>
        <dbReference type="PROSITE" id="PS50043"/>
    </source>
</evidence>
<keyword evidence="1" id="KW-0805">Transcription regulation</keyword>
<dbReference type="PROSITE" id="PS00622">
    <property type="entry name" value="HTH_LUXR_1"/>
    <property type="match status" value="1"/>
</dbReference>
<dbReference type="RefSeq" id="WP_013959766.1">
    <property type="nucleotide sequence ID" value="NC_015727.1"/>
</dbReference>
<dbReference type="SUPFAM" id="SSF75516">
    <property type="entry name" value="Pheromone-binding domain of LuxR-like quorum-sensing transcription factors"/>
    <property type="match status" value="1"/>
</dbReference>
<dbReference type="InterPro" id="IPR016032">
    <property type="entry name" value="Sig_transdc_resp-reg_C-effctor"/>
</dbReference>
<accession>F8GW54</accession>
<dbReference type="PROSITE" id="PS50043">
    <property type="entry name" value="HTH_LUXR_2"/>
    <property type="match status" value="1"/>
</dbReference>
<sequence length="237" mass="26664">MKHWLLDLLTSIDGVHSEQAIFEAILRVAVKLEFEYCAYGLRTPWPVSRPETLMRNNYPAIWQERYARNRYLEIDPTIARGEQSDTPFVWTPRMFARVPAFWEEAQGAGLRVGWAQSCFSGASQGGMFTVARSATPLADEERAYKEAELRGLTAIAHLRLSEVMLPDHFAQRAGALTSREIEVLKWTADGKTTLEIADLLSLSECTVRFHIRNIITKLNVPNKTAAAVYAAMSGMLS</sequence>
<dbReference type="Pfam" id="PF00196">
    <property type="entry name" value="GerE"/>
    <property type="match status" value="1"/>
</dbReference>
<dbReference type="GeneID" id="34311740"/>
<dbReference type="Pfam" id="PF03472">
    <property type="entry name" value="Autoind_bind"/>
    <property type="match status" value="1"/>
</dbReference>
<reference evidence="5 6" key="1">
    <citation type="journal article" date="2011" name="J. Bacteriol.">
        <title>Complete genome sequence of the type strain Cupriavidus necator N-1.</title>
        <authorList>
            <person name="Poehlein A."/>
            <person name="Kusian B."/>
            <person name="Friedrich B."/>
            <person name="Daniel R."/>
            <person name="Bowien B."/>
        </authorList>
    </citation>
    <scope>NUCLEOTIDE SEQUENCE [LARGE SCALE GENOMIC DNA]</scope>
    <source>
        <strain evidence="6">ATCC 43291 / DSM 13513 / CCUG 52238 / LMG 8453 / N-1</strain>
        <plasmid evidence="5 6">pBB1</plasmid>
    </source>
</reference>
<name>F8GW54_CUPNN</name>
<feature type="domain" description="HTH luxR-type" evidence="4">
    <location>
        <begin position="169"/>
        <end position="234"/>
    </location>
</feature>
<dbReference type="Gene3D" id="3.30.450.80">
    <property type="entry name" value="Transcription factor LuxR-like, autoinducer-binding domain"/>
    <property type="match status" value="1"/>
</dbReference>
<dbReference type="PRINTS" id="PR00038">
    <property type="entry name" value="HTHLUXR"/>
</dbReference>
<dbReference type="KEGG" id="cnc:CNE_BB1p13440"/>
<dbReference type="Gene3D" id="1.10.10.10">
    <property type="entry name" value="Winged helix-like DNA-binding domain superfamily/Winged helix DNA-binding domain"/>
    <property type="match status" value="1"/>
</dbReference>
<dbReference type="Proteomes" id="UP000006798">
    <property type="component" value="Plasmid pBB1"/>
</dbReference>
<evidence type="ECO:0000256" key="2">
    <source>
        <dbReference type="ARBA" id="ARBA00023125"/>
    </source>
</evidence>
<dbReference type="InterPro" id="IPR036693">
    <property type="entry name" value="TF_LuxR_autoind-bd_dom_sf"/>
</dbReference>
<dbReference type="InterPro" id="IPR005143">
    <property type="entry name" value="TF_LuxR_autoind-bd_dom"/>
</dbReference>
<evidence type="ECO:0000313" key="5">
    <source>
        <dbReference type="EMBL" id="AEI82743.1"/>
    </source>
</evidence>
<dbReference type="SMART" id="SM00421">
    <property type="entry name" value="HTH_LUXR"/>
    <property type="match status" value="1"/>
</dbReference>
<proteinExistence type="predicted"/>
<keyword evidence="5" id="KW-0614">Plasmid</keyword>
<protein>
    <submittedName>
        <fullName evidence="5">Transcriptional regulator LuxR family</fullName>
    </submittedName>
</protein>
<keyword evidence="3" id="KW-0804">Transcription</keyword>
<dbReference type="CDD" id="cd06170">
    <property type="entry name" value="LuxR_C_like"/>
    <property type="match status" value="1"/>
</dbReference>
<dbReference type="EMBL" id="CP002879">
    <property type="protein sequence ID" value="AEI82743.1"/>
    <property type="molecule type" value="Genomic_DNA"/>
</dbReference>
<dbReference type="SUPFAM" id="SSF46894">
    <property type="entry name" value="C-terminal effector domain of the bipartite response regulators"/>
    <property type="match status" value="1"/>
</dbReference>
<dbReference type="GO" id="GO:0003677">
    <property type="term" value="F:DNA binding"/>
    <property type="evidence" value="ECO:0007669"/>
    <property type="project" value="UniProtKB-KW"/>
</dbReference>
<dbReference type="AlphaFoldDB" id="F8GW54"/>
<geneLocation type="plasmid" evidence="5 6">
    <name>pBB1</name>
</geneLocation>
<dbReference type="HOGENOM" id="CLU_072786_7_0_4"/>
<gene>
    <name evidence="5" type="ordered locus">CNE_BB1p13440</name>
</gene>
<evidence type="ECO:0000313" key="6">
    <source>
        <dbReference type="Proteomes" id="UP000006798"/>
    </source>
</evidence>
<evidence type="ECO:0000256" key="1">
    <source>
        <dbReference type="ARBA" id="ARBA00023015"/>
    </source>
</evidence>
<dbReference type="GO" id="GO:0006355">
    <property type="term" value="P:regulation of DNA-templated transcription"/>
    <property type="evidence" value="ECO:0007669"/>
    <property type="project" value="InterPro"/>
</dbReference>
<evidence type="ECO:0000256" key="3">
    <source>
        <dbReference type="ARBA" id="ARBA00023163"/>
    </source>
</evidence>
<keyword evidence="2" id="KW-0238">DNA-binding</keyword>
<dbReference type="PANTHER" id="PTHR44688:SF25">
    <property type="entry name" value="HTH LUXR-TYPE DOMAIN-CONTAINING PROTEIN"/>
    <property type="match status" value="1"/>
</dbReference>
<dbReference type="InterPro" id="IPR036388">
    <property type="entry name" value="WH-like_DNA-bd_sf"/>
</dbReference>
<dbReference type="InterPro" id="IPR000792">
    <property type="entry name" value="Tscrpt_reg_LuxR_C"/>
</dbReference>
<dbReference type="PANTHER" id="PTHR44688">
    <property type="entry name" value="DNA-BINDING TRANSCRIPTIONAL ACTIVATOR DEVR_DOSR"/>
    <property type="match status" value="1"/>
</dbReference>